<dbReference type="EMBL" id="JBHGPK010000037">
    <property type="protein sequence ID" value="MFC2254586.1"/>
    <property type="molecule type" value="Genomic_DNA"/>
</dbReference>
<organism evidence="3 5">
    <name type="scientific">Labrys neptuniae</name>
    <dbReference type="NCBI Taxonomy" id="376174"/>
    <lineage>
        <taxon>Bacteria</taxon>
        <taxon>Pseudomonadati</taxon>
        <taxon>Pseudomonadota</taxon>
        <taxon>Alphaproteobacteria</taxon>
        <taxon>Hyphomicrobiales</taxon>
        <taxon>Xanthobacteraceae</taxon>
        <taxon>Labrys</taxon>
    </lineage>
</organism>
<feature type="transmembrane region" description="Helical" evidence="1">
    <location>
        <begin position="38"/>
        <end position="59"/>
    </location>
</feature>
<dbReference type="Proteomes" id="UP001595190">
    <property type="component" value="Unassembled WGS sequence"/>
</dbReference>
<name>A0ABV6ZR23_9HYPH</name>
<keyword evidence="4" id="KW-1185">Reference proteome</keyword>
<evidence type="ECO:0000256" key="1">
    <source>
        <dbReference type="SAM" id="Phobius"/>
    </source>
</evidence>
<feature type="transmembrane region" description="Helical" evidence="1">
    <location>
        <begin position="6"/>
        <end position="26"/>
    </location>
</feature>
<keyword evidence="1" id="KW-0472">Membrane</keyword>
<evidence type="ECO:0000313" key="4">
    <source>
        <dbReference type="Proteomes" id="UP001555786"/>
    </source>
</evidence>
<reference evidence="2 4" key="1">
    <citation type="submission" date="2024-07" db="EMBL/GenBank/DDBJ databases">
        <title>Description of Labrys sedimenti sp. nov., isolated from a diclofenac-degrading enrichment culture.</title>
        <authorList>
            <person name="Tancsics A."/>
            <person name="Csepanyi A."/>
        </authorList>
    </citation>
    <scope>NUCLEOTIDE SEQUENCE [LARGE SCALE GENOMIC DNA]</scope>
    <source>
        <strain evidence="2 4">LMG 23578</strain>
    </source>
</reference>
<keyword evidence="1" id="KW-0812">Transmembrane</keyword>
<gene>
    <name evidence="2" type="ORF">ABXS05_23910</name>
    <name evidence="3" type="ORF">ACETRX_33590</name>
</gene>
<keyword evidence="1" id="KW-1133">Transmembrane helix</keyword>
<proteinExistence type="predicted"/>
<protein>
    <recommendedName>
        <fullName evidence="6">Twin transmembrane helix small protein</fullName>
    </recommendedName>
</protein>
<evidence type="ECO:0008006" key="6">
    <source>
        <dbReference type="Google" id="ProtNLM"/>
    </source>
</evidence>
<accession>A0ABV6ZR23</accession>
<dbReference type="EMBL" id="JBFNQD010000009">
    <property type="protein sequence ID" value="MEW9308620.1"/>
    <property type="molecule type" value="Genomic_DNA"/>
</dbReference>
<comment type="caution">
    <text evidence="3">The sequence shown here is derived from an EMBL/GenBank/DDBJ whole genome shotgun (WGS) entry which is preliminary data.</text>
</comment>
<dbReference type="RefSeq" id="WP_367625609.1">
    <property type="nucleotide sequence ID" value="NZ_JBFNQD010000009.1"/>
</dbReference>
<evidence type="ECO:0000313" key="2">
    <source>
        <dbReference type="EMBL" id="MEW9308620.1"/>
    </source>
</evidence>
<dbReference type="Proteomes" id="UP001555786">
    <property type="component" value="Unassembled WGS sequence"/>
</dbReference>
<sequence length="65" mass="7268">MLSGVISLLIGIVVIGLVCWLLMYVIDRLPMDGRFKQILRILIILIAVLAILQRVVVLMEPVPTL</sequence>
<evidence type="ECO:0000313" key="5">
    <source>
        <dbReference type="Proteomes" id="UP001595190"/>
    </source>
</evidence>
<evidence type="ECO:0000313" key="3">
    <source>
        <dbReference type="EMBL" id="MFC2254586.1"/>
    </source>
</evidence>
<reference evidence="3 5" key="2">
    <citation type="submission" date="2024-09" db="EMBL/GenBank/DDBJ databases">
        <title>Description of Labrys sedimenti sp. nov., isolated from a diclofenac-degrading enrichment culture, and genome-based reclassification of Labrys portucalensis as a later heterotypic synonym of Labrys neptuniae.</title>
        <authorList>
            <person name="Tancsics A."/>
            <person name="Csepanyi A."/>
        </authorList>
    </citation>
    <scope>NUCLEOTIDE SEQUENCE [LARGE SCALE GENOMIC DNA]</scope>
    <source>
        <strain evidence="3 5">LMG 23412</strain>
    </source>
</reference>